<comment type="subcellular location">
    <subcellularLocation>
        <location evidence="1">Membrane</location>
        <topology evidence="1">Multi-pass membrane protein</topology>
    </subcellularLocation>
</comment>
<keyword evidence="3 9" id="KW-1133">Transmembrane helix</keyword>
<evidence type="ECO:0000256" key="2">
    <source>
        <dbReference type="ARBA" id="ARBA00022692"/>
    </source>
</evidence>
<feature type="transmembrane region" description="Helical" evidence="9">
    <location>
        <begin position="186"/>
        <end position="206"/>
    </location>
</feature>
<dbReference type="RefSeq" id="WP_214508365.1">
    <property type="nucleotide sequence ID" value="NZ_JAHEPS010000008.1"/>
</dbReference>
<evidence type="ECO:0000313" key="12">
    <source>
        <dbReference type="EMBL" id="MBT1446171.1"/>
    </source>
</evidence>
<dbReference type="PANTHER" id="PTHR32089">
    <property type="entry name" value="METHYL-ACCEPTING CHEMOTAXIS PROTEIN MCPB"/>
    <property type="match status" value="1"/>
</dbReference>
<evidence type="ECO:0000259" key="11">
    <source>
        <dbReference type="PROSITE" id="PS50885"/>
    </source>
</evidence>
<keyword evidence="2 9" id="KW-0812">Transmembrane</keyword>
<feature type="domain" description="Methyl-accepting transducer" evidence="10">
    <location>
        <begin position="265"/>
        <end position="501"/>
    </location>
</feature>
<evidence type="ECO:0000256" key="4">
    <source>
        <dbReference type="ARBA" id="ARBA00023136"/>
    </source>
</evidence>
<reference evidence="12 13" key="1">
    <citation type="submission" date="2021-05" db="EMBL/GenBank/DDBJ databases">
        <title>Shewanella sp. JM162201.</title>
        <authorList>
            <person name="Xu S."/>
            <person name="Li A."/>
        </authorList>
    </citation>
    <scope>NUCLEOTIDE SEQUENCE [LARGE SCALE GENOMIC DNA]</scope>
    <source>
        <strain evidence="12 13">JM162201</strain>
    </source>
</reference>
<dbReference type="Pfam" id="PF00672">
    <property type="entry name" value="HAMP"/>
    <property type="match status" value="1"/>
</dbReference>
<dbReference type="SUPFAM" id="SSF58104">
    <property type="entry name" value="Methyl-accepting chemotaxis protein (MCP) signaling domain"/>
    <property type="match status" value="1"/>
</dbReference>
<dbReference type="InterPro" id="IPR024478">
    <property type="entry name" value="HlyB_4HB_MCP"/>
</dbReference>
<dbReference type="InterPro" id="IPR003660">
    <property type="entry name" value="HAMP_dom"/>
</dbReference>
<organism evidence="12 13">
    <name type="scientific">Shewanella jiangmenensis</name>
    <dbReference type="NCBI Taxonomy" id="2837387"/>
    <lineage>
        <taxon>Bacteria</taxon>
        <taxon>Pseudomonadati</taxon>
        <taxon>Pseudomonadota</taxon>
        <taxon>Gammaproteobacteria</taxon>
        <taxon>Alteromonadales</taxon>
        <taxon>Shewanellaceae</taxon>
        <taxon>Shewanella</taxon>
    </lineage>
</organism>
<evidence type="ECO:0000256" key="7">
    <source>
        <dbReference type="PROSITE-ProRule" id="PRU00284"/>
    </source>
</evidence>
<dbReference type="CDD" id="cd06225">
    <property type="entry name" value="HAMP"/>
    <property type="match status" value="1"/>
</dbReference>
<feature type="domain" description="HAMP" evidence="11">
    <location>
        <begin position="207"/>
        <end position="260"/>
    </location>
</feature>
<evidence type="ECO:0000256" key="5">
    <source>
        <dbReference type="ARBA" id="ARBA00023224"/>
    </source>
</evidence>
<feature type="transmembrane region" description="Helical" evidence="9">
    <location>
        <begin position="12"/>
        <end position="30"/>
    </location>
</feature>
<protein>
    <submittedName>
        <fullName evidence="12">Methyl-accepting chemotaxis protein</fullName>
    </submittedName>
</protein>
<evidence type="ECO:0000256" key="1">
    <source>
        <dbReference type="ARBA" id="ARBA00004141"/>
    </source>
</evidence>
<proteinExistence type="inferred from homology"/>
<dbReference type="InterPro" id="IPR004089">
    <property type="entry name" value="MCPsignal_dom"/>
</dbReference>
<keyword evidence="13" id="KW-1185">Reference proteome</keyword>
<dbReference type="Gene3D" id="1.10.287.950">
    <property type="entry name" value="Methyl-accepting chemotaxis protein"/>
    <property type="match status" value="1"/>
</dbReference>
<evidence type="ECO:0000256" key="3">
    <source>
        <dbReference type="ARBA" id="ARBA00022989"/>
    </source>
</evidence>
<name>A0ABS5V8X1_9GAMM</name>
<gene>
    <name evidence="12" type="ORF">KJI95_16865</name>
</gene>
<comment type="caution">
    <text evidence="12">The sequence shown here is derived from an EMBL/GenBank/DDBJ whole genome shotgun (WGS) entry which is preliminary data.</text>
</comment>
<evidence type="ECO:0000256" key="9">
    <source>
        <dbReference type="SAM" id="Phobius"/>
    </source>
</evidence>
<feature type="coiled-coil region" evidence="8">
    <location>
        <begin position="144"/>
        <end position="178"/>
    </location>
</feature>
<dbReference type="Proteomes" id="UP001195903">
    <property type="component" value="Unassembled WGS sequence"/>
</dbReference>
<dbReference type="PROSITE" id="PS50885">
    <property type="entry name" value="HAMP"/>
    <property type="match status" value="1"/>
</dbReference>
<sequence>MLLFLTVKQRILLLVTLPLLAFILLGSFVMHEINNMQHEIDEMFEHRLLPMHEIASVQNDLTVDIAELLYANHQGKLSGDELKRQVAEVRSHAMKEWSAYTSISHGPQEEEMIAQTKPLIAALDSWLDSMLSGINGAPASDAQLNQLRELATPLNDKLERLIEKQVQMSQELKQQGDQEAAATRKVLLGSGIGLLLLLSLIGVAVFRGIHSSLSELGNTISYITQSADLTRRVAVKGSDELANIGHSFNSMTAKLQSLVNNIFSGIKTLSAASEEMSNISSVMASTSEQQSQQTTMIATAVTEMNAAIAEVSQNAVNTSNQASEVESLTKEGGDAIRDSIESVEVLAGIVISNAEIIQDLNKQSNEINQVVLMIRGVAEQTNLLALNAAIEAARAGDSGRGFAVVADEVRQLAHNTQKATENITEMINRLQSMSQQAVKEMGRAEASARSSREKAENSSSIIGQIQASINQIVMMNAQVSTATEEQAAVIADIAQSINEFQESIASVTENAQHNADASTELANLGVTLKDEVARFKV</sequence>
<comment type="similarity">
    <text evidence="6">Belongs to the methyl-accepting chemotaxis (MCP) protein family.</text>
</comment>
<keyword evidence="5 7" id="KW-0807">Transducer</keyword>
<dbReference type="EMBL" id="JAHEPS010000008">
    <property type="protein sequence ID" value="MBT1446171.1"/>
    <property type="molecule type" value="Genomic_DNA"/>
</dbReference>
<dbReference type="SMART" id="SM00283">
    <property type="entry name" value="MA"/>
    <property type="match status" value="1"/>
</dbReference>
<keyword evidence="8" id="KW-0175">Coiled coil</keyword>
<dbReference type="PROSITE" id="PS50111">
    <property type="entry name" value="CHEMOTAXIS_TRANSDUC_2"/>
    <property type="match status" value="1"/>
</dbReference>
<dbReference type="PANTHER" id="PTHR32089:SF119">
    <property type="entry name" value="METHYL-ACCEPTING CHEMOTAXIS PROTEIN CTPL"/>
    <property type="match status" value="1"/>
</dbReference>
<keyword evidence="4 9" id="KW-0472">Membrane</keyword>
<accession>A0ABS5V8X1</accession>
<dbReference type="SMART" id="SM00304">
    <property type="entry name" value="HAMP"/>
    <property type="match status" value="1"/>
</dbReference>
<evidence type="ECO:0000256" key="6">
    <source>
        <dbReference type="ARBA" id="ARBA00029447"/>
    </source>
</evidence>
<evidence type="ECO:0000259" key="10">
    <source>
        <dbReference type="PROSITE" id="PS50111"/>
    </source>
</evidence>
<dbReference type="Pfam" id="PF12729">
    <property type="entry name" value="4HB_MCP_1"/>
    <property type="match status" value="1"/>
</dbReference>
<dbReference type="Pfam" id="PF00015">
    <property type="entry name" value="MCPsignal"/>
    <property type="match status" value="1"/>
</dbReference>
<evidence type="ECO:0000313" key="13">
    <source>
        <dbReference type="Proteomes" id="UP001195903"/>
    </source>
</evidence>
<evidence type="ECO:0000256" key="8">
    <source>
        <dbReference type="SAM" id="Coils"/>
    </source>
</evidence>